<dbReference type="EMBL" id="JANPWB010000003">
    <property type="protein sequence ID" value="KAJ1203717.1"/>
    <property type="molecule type" value="Genomic_DNA"/>
</dbReference>
<gene>
    <name evidence="2" type="ORF">NDU88_007498</name>
</gene>
<evidence type="ECO:0000256" key="1">
    <source>
        <dbReference type="SAM" id="MobiDB-lite"/>
    </source>
</evidence>
<name>A0AAV7VU06_PLEWA</name>
<evidence type="ECO:0000313" key="3">
    <source>
        <dbReference type="Proteomes" id="UP001066276"/>
    </source>
</evidence>
<dbReference type="AlphaFoldDB" id="A0AAV7VU06"/>
<accession>A0AAV7VU06</accession>
<reference evidence="2" key="1">
    <citation type="journal article" date="2022" name="bioRxiv">
        <title>Sequencing and chromosome-scale assembly of the giantPleurodeles waltlgenome.</title>
        <authorList>
            <person name="Brown T."/>
            <person name="Elewa A."/>
            <person name="Iarovenko S."/>
            <person name="Subramanian E."/>
            <person name="Araus A.J."/>
            <person name="Petzold A."/>
            <person name="Susuki M."/>
            <person name="Suzuki K.-i.T."/>
            <person name="Hayashi T."/>
            <person name="Toyoda A."/>
            <person name="Oliveira C."/>
            <person name="Osipova E."/>
            <person name="Leigh N.D."/>
            <person name="Simon A."/>
            <person name="Yun M.H."/>
        </authorList>
    </citation>
    <scope>NUCLEOTIDE SEQUENCE</scope>
    <source>
        <strain evidence="2">20211129_DDA</strain>
        <tissue evidence="2">Liver</tissue>
    </source>
</reference>
<organism evidence="2 3">
    <name type="scientific">Pleurodeles waltl</name>
    <name type="common">Iberian ribbed newt</name>
    <dbReference type="NCBI Taxonomy" id="8319"/>
    <lineage>
        <taxon>Eukaryota</taxon>
        <taxon>Metazoa</taxon>
        <taxon>Chordata</taxon>
        <taxon>Craniata</taxon>
        <taxon>Vertebrata</taxon>
        <taxon>Euteleostomi</taxon>
        <taxon>Amphibia</taxon>
        <taxon>Batrachia</taxon>
        <taxon>Caudata</taxon>
        <taxon>Salamandroidea</taxon>
        <taxon>Salamandridae</taxon>
        <taxon>Pleurodelinae</taxon>
        <taxon>Pleurodeles</taxon>
    </lineage>
</organism>
<proteinExistence type="predicted"/>
<feature type="region of interest" description="Disordered" evidence="1">
    <location>
        <begin position="102"/>
        <end position="139"/>
    </location>
</feature>
<protein>
    <submittedName>
        <fullName evidence="2">Uncharacterized protein</fullName>
    </submittedName>
</protein>
<evidence type="ECO:0000313" key="2">
    <source>
        <dbReference type="EMBL" id="KAJ1203717.1"/>
    </source>
</evidence>
<dbReference type="Proteomes" id="UP001066276">
    <property type="component" value="Chromosome 2_1"/>
</dbReference>
<sequence>MREPPLNKRQQLWGSWDWKSTRSLGKQAVVVRGAINNSSDEGTSPQQEAAAVGLLGREVPPGVSGNRQWWCAERYIAPAMREPTLNKRQQLWGSRDWKSYQESLETGSGGARHAKKRLRRGNLPSTRGNSCGAPGAGSDPFCKLL</sequence>
<keyword evidence="3" id="KW-1185">Reference proteome</keyword>
<comment type="caution">
    <text evidence="2">The sequence shown here is derived from an EMBL/GenBank/DDBJ whole genome shotgun (WGS) entry which is preliminary data.</text>
</comment>